<feature type="compositionally biased region" description="Polar residues" evidence="2">
    <location>
        <begin position="58"/>
        <end position="68"/>
    </location>
</feature>
<name>A0A367JLU5_RHIAZ</name>
<dbReference type="Gene3D" id="1.10.1470.10">
    <property type="entry name" value="YjbJ"/>
    <property type="match status" value="1"/>
</dbReference>
<dbReference type="SUPFAM" id="SSF69047">
    <property type="entry name" value="Hypothetical protein YjbJ"/>
    <property type="match status" value="1"/>
</dbReference>
<dbReference type="InterPro" id="IPR008462">
    <property type="entry name" value="CsbD"/>
</dbReference>
<reference evidence="4 5" key="1">
    <citation type="journal article" date="2018" name="G3 (Bethesda)">
        <title>Phylogenetic and Phylogenomic Definition of Rhizopus Species.</title>
        <authorList>
            <person name="Gryganskyi A.P."/>
            <person name="Golan J."/>
            <person name="Dolatabadi S."/>
            <person name="Mondo S."/>
            <person name="Robb S."/>
            <person name="Idnurm A."/>
            <person name="Muszewska A."/>
            <person name="Steczkiewicz K."/>
            <person name="Masonjones S."/>
            <person name="Liao H.L."/>
            <person name="Gajdeczka M.T."/>
            <person name="Anike F."/>
            <person name="Vuek A."/>
            <person name="Anishchenko I.M."/>
            <person name="Voigt K."/>
            <person name="de Hoog G.S."/>
            <person name="Smith M.E."/>
            <person name="Heitman J."/>
            <person name="Vilgalys R."/>
            <person name="Stajich J.E."/>
        </authorList>
    </citation>
    <scope>NUCLEOTIDE SEQUENCE [LARGE SCALE GENOMIC DNA]</scope>
    <source>
        <strain evidence="4 5">CBS 357.93</strain>
    </source>
</reference>
<evidence type="ECO:0000313" key="5">
    <source>
        <dbReference type="Proteomes" id="UP000252139"/>
    </source>
</evidence>
<dbReference type="Pfam" id="PF05532">
    <property type="entry name" value="CsbD"/>
    <property type="match status" value="1"/>
</dbReference>
<feature type="domain" description="CsbD-like" evidence="3">
    <location>
        <begin position="36"/>
        <end position="81"/>
    </location>
</feature>
<comment type="similarity">
    <text evidence="1">Belongs to the UPF0337 (CsbD) family.</text>
</comment>
<organism evidence="4 5">
    <name type="scientific">Rhizopus azygosporus</name>
    <name type="common">Rhizopus microsporus var. azygosporus</name>
    <dbReference type="NCBI Taxonomy" id="86630"/>
    <lineage>
        <taxon>Eukaryota</taxon>
        <taxon>Fungi</taxon>
        <taxon>Fungi incertae sedis</taxon>
        <taxon>Mucoromycota</taxon>
        <taxon>Mucoromycotina</taxon>
        <taxon>Mucoromycetes</taxon>
        <taxon>Mucorales</taxon>
        <taxon>Mucorineae</taxon>
        <taxon>Rhizopodaceae</taxon>
        <taxon>Rhizopus</taxon>
    </lineage>
</organism>
<evidence type="ECO:0000256" key="2">
    <source>
        <dbReference type="SAM" id="MobiDB-lite"/>
    </source>
</evidence>
<dbReference type="AlphaFoldDB" id="A0A367JLU5"/>
<dbReference type="InterPro" id="IPR036629">
    <property type="entry name" value="YjbJ_sf"/>
</dbReference>
<dbReference type="STRING" id="86630.A0A367JLU5"/>
<dbReference type="EMBL" id="PJQL01001049">
    <property type="protein sequence ID" value="RCH90912.1"/>
    <property type="molecule type" value="Genomic_DNA"/>
</dbReference>
<evidence type="ECO:0000313" key="4">
    <source>
        <dbReference type="EMBL" id="RCH90912.1"/>
    </source>
</evidence>
<comment type="caution">
    <text evidence="4">The sequence shown here is derived from an EMBL/GenBank/DDBJ whole genome shotgun (WGS) entry which is preliminary data.</text>
</comment>
<sequence length="123" mass="13135">MSVILRTFADSQMERDLDKTLSNDLLTKVLGLELNQNQFMGNVKEGAGNMMGNERMQSEGQTQQGAGNVQETAANVTGYVKGAMDQAAGAMKGAFNSLTGNTTGEAGNKVQQKKGEAQKDWNS</sequence>
<protein>
    <recommendedName>
        <fullName evidence="3">CsbD-like domain-containing protein</fullName>
    </recommendedName>
</protein>
<proteinExistence type="inferred from homology"/>
<evidence type="ECO:0000259" key="3">
    <source>
        <dbReference type="Pfam" id="PF05532"/>
    </source>
</evidence>
<dbReference type="Proteomes" id="UP000252139">
    <property type="component" value="Unassembled WGS sequence"/>
</dbReference>
<dbReference type="OrthoDB" id="9999611at2759"/>
<feature type="region of interest" description="Disordered" evidence="2">
    <location>
        <begin position="98"/>
        <end position="123"/>
    </location>
</feature>
<dbReference type="PANTHER" id="PTHR40460">
    <property type="entry name" value="CHROMOSOME 1, WHOLE GENOME SHOTGUN SEQUENCE"/>
    <property type="match status" value="1"/>
</dbReference>
<keyword evidence="5" id="KW-1185">Reference proteome</keyword>
<feature type="compositionally biased region" description="Basic and acidic residues" evidence="2">
    <location>
        <begin position="113"/>
        <end position="123"/>
    </location>
</feature>
<evidence type="ECO:0000256" key="1">
    <source>
        <dbReference type="ARBA" id="ARBA00009129"/>
    </source>
</evidence>
<accession>A0A367JLU5</accession>
<gene>
    <name evidence="4" type="ORF">CU097_011383</name>
</gene>
<dbReference type="PANTHER" id="PTHR40460:SF1">
    <property type="entry name" value="CSBD-LIKE DOMAIN-CONTAINING PROTEIN"/>
    <property type="match status" value="1"/>
</dbReference>
<feature type="region of interest" description="Disordered" evidence="2">
    <location>
        <begin position="43"/>
        <end position="68"/>
    </location>
</feature>